<evidence type="ECO:0000259" key="2">
    <source>
        <dbReference type="Pfam" id="PF07589"/>
    </source>
</evidence>
<dbReference type="Pfam" id="PF07589">
    <property type="entry name" value="PEP-CTERM"/>
    <property type="match status" value="1"/>
</dbReference>
<proteinExistence type="predicted"/>
<dbReference type="EMBL" id="JBHLWP010000010">
    <property type="protein sequence ID" value="MFC0252400.1"/>
    <property type="molecule type" value="Genomic_DNA"/>
</dbReference>
<evidence type="ECO:0000313" key="4">
    <source>
        <dbReference type="Proteomes" id="UP001589773"/>
    </source>
</evidence>
<evidence type="ECO:0000313" key="3">
    <source>
        <dbReference type="EMBL" id="MFC0252400.1"/>
    </source>
</evidence>
<feature type="domain" description="Ice-binding protein C-terminal" evidence="2">
    <location>
        <begin position="183"/>
        <end position="204"/>
    </location>
</feature>
<dbReference type="RefSeq" id="WP_379679160.1">
    <property type="nucleotide sequence ID" value="NZ_JBHLWP010000010.1"/>
</dbReference>
<comment type="caution">
    <text evidence="3">The sequence shown here is derived from an EMBL/GenBank/DDBJ whole genome shotgun (WGS) entry which is preliminary data.</text>
</comment>
<dbReference type="NCBIfam" id="TIGR02595">
    <property type="entry name" value="PEP_CTERM"/>
    <property type="match status" value="1"/>
</dbReference>
<dbReference type="Proteomes" id="UP001589773">
    <property type="component" value="Unassembled WGS sequence"/>
</dbReference>
<feature type="chain" id="PRO_5046909239" evidence="1">
    <location>
        <begin position="21"/>
        <end position="208"/>
    </location>
</feature>
<protein>
    <submittedName>
        <fullName evidence="3">DVUA0089 family protein</fullName>
    </submittedName>
</protein>
<keyword evidence="4" id="KW-1185">Reference proteome</keyword>
<sequence>MKLKPIALLALCAAMSSAGAANMSYTGQFTYDNDVQLINFTVGELSTVGLRTWSYAGGVNAAGETIARGGFDPIVALFNSVGQLVGEQDDAGCGKVAADAVTRQCWDINFLIELAPGTYTASIQQYNNYHVSTNLADGFYYQDAQYRNFRNGFVDEMDVKRNGMWALDILNVTPPAAAPVDLPEPGSLGLIGLALAGMTVLRRRSKAA</sequence>
<dbReference type="NCBIfam" id="NF038127">
    <property type="entry name" value="FDP_fam"/>
    <property type="match status" value="1"/>
</dbReference>
<accession>A0ABV6FFU1</accession>
<organism evidence="3 4">
    <name type="scientific">Massilia consociata</name>
    <dbReference type="NCBI Taxonomy" id="760117"/>
    <lineage>
        <taxon>Bacteria</taxon>
        <taxon>Pseudomonadati</taxon>
        <taxon>Pseudomonadota</taxon>
        <taxon>Betaproteobacteria</taxon>
        <taxon>Burkholderiales</taxon>
        <taxon>Oxalobacteraceae</taxon>
        <taxon>Telluria group</taxon>
        <taxon>Massilia</taxon>
    </lineage>
</organism>
<name>A0ABV6FFU1_9BURK</name>
<gene>
    <name evidence="3" type="ORF">ACFFJK_10905</name>
</gene>
<feature type="signal peptide" evidence="1">
    <location>
        <begin position="1"/>
        <end position="20"/>
    </location>
</feature>
<dbReference type="InterPro" id="IPR013424">
    <property type="entry name" value="Ice-binding_C"/>
</dbReference>
<evidence type="ECO:0000256" key="1">
    <source>
        <dbReference type="SAM" id="SignalP"/>
    </source>
</evidence>
<keyword evidence="1" id="KW-0732">Signal</keyword>
<reference evidence="3 4" key="1">
    <citation type="submission" date="2024-09" db="EMBL/GenBank/DDBJ databases">
        <authorList>
            <person name="Sun Q."/>
            <person name="Mori K."/>
        </authorList>
    </citation>
    <scope>NUCLEOTIDE SEQUENCE [LARGE SCALE GENOMIC DNA]</scope>
    <source>
        <strain evidence="3 4">CCM 7792</strain>
    </source>
</reference>